<gene>
    <name evidence="3" type="ORF">ABEG18_13265</name>
</gene>
<feature type="domain" description="Putative Flp pilus-assembly TadG-like N-terminal" evidence="2">
    <location>
        <begin position="1"/>
        <end position="41"/>
    </location>
</feature>
<keyword evidence="1" id="KW-0732">Signal</keyword>
<name>A0AAU7J8V2_9HYPH</name>
<dbReference type="SUPFAM" id="SSF53300">
    <property type="entry name" value="vWA-like"/>
    <property type="match status" value="1"/>
</dbReference>
<organism evidence="3">
    <name type="scientific">Alsobacter sp. KACC 23698</name>
    <dbReference type="NCBI Taxonomy" id="3149229"/>
    <lineage>
        <taxon>Bacteria</taxon>
        <taxon>Pseudomonadati</taxon>
        <taxon>Pseudomonadota</taxon>
        <taxon>Alphaproteobacteria</taxon>
        <taxon>Hyphomicrobiales</taxon>
        <taxon>Alsobacteraceae</taxon>
        <taxon>Alsobacter</taxon>
    </lineage>
</organism>
<evidence type="ECO:0000256" key="1">
    <source>
        <dbReference type="SAM" id="SignalP"/>
    </source>
</evidence>
<feature type="chain" id="PRO_5043918947" evidence="1">
    <location>
        <begin position="18"/>
        <end position="399"/>
    </location>
</feature>
<protein>
    <submittedName>
        <fullName evidence="3">Pilus assembly protein TadG-related protein</fullName>
    </submittedName>
</protein>
<feature type="signal peptide" evidence="1">
    <location>
        <begin position="1"/>
        <end position="17"/>
    </location>
</feature>
<evidence type="ECO:0000259" key="2">
    <source>
        <dbReference type="Pfam" id="PF13400"/>
    </source>
</evidence>
<evidence type="ECO:0000313" key="3">
    <source>
        <dbReference type="EMBL" id="XBO36720.1"/>
    </source>
</evidence>
<dbReference type="Pfam" id="PF13400">
    <property type="entry name" value="Tad"/>
    <property type="match status" value="1"/>
</dbReference>
<dbReference type="EMBL" id="CP157484">
    <property type="protein sequence ID" value="XBO36720.1"/>
    <property type="molecule type" value="Genomic_DNA"/>
</dbReference>
<accession>A0AAU7J8V2</accession>
<dbReference type="AlphaFoldDB" id="A0AAU7J8V2"/>
<dbReference type="InterPro" id="IPR036465">
    <property type="entry name" value="vWFA_dom_sf"/>
</dbReference>
<reference evidence="3" key="1">
    <citation type="submission" date="2024-05" db="EMBL/GenBank/DDBJ databases">
        <authorList>
            <person name="Kim S."/>
            <person name="Heo J."/>
            <person name="Choi H."/>
            <person name="Choi Y."/>
            <person name="Kwon S.-W."/>
            <person name="Kim Y."/>
        </authorList>
    </citation>
    <scope>NUCLEOTIDE SEQUENCE</scope>
    <source>
        <strain evidence="3">KACC 23698</strain>
    </source>
</reference>
<proteinExistence type="predicted"/>
<dbReference type="Gene3D" id="3.40.50.410">
    <property type="entry name" value="von Willebrand factor, type A domain"/>
    <property type="match status" value="1"/>
</dbReference>
<sequence length="399" mass="41604">MFAVALLPLLVSIGAMVDLQAKAVSQTQLDGLADSSALAAAGYTAGSAADAERVGLNVFQSGLSTIKRVTLSDLSVKVTDSGLSRTAVVSFSGQSATSLPQIVGVKSVPVGGSATATLGRAPYIDFYLLLDNTPSMGVGATTADIATMVNNTSDKCAFACHDLSNSKSYYDLAKKLGVTMRIDVLRMATQQLMDTMRTTATVTNQFRVGIYTFGASATAAGLTSVAPLSSDIPSVKSAAGAIDLMTVPNSSYNNDMDTNFTGVLTSLNAAVPNPGDGTSETSRQKVVFFVSDGVADENNTTSCSRPLTGTRCQSPINLALCTTLKNRGVKVAVLYTTYLPLPTNSWYTTWIAPFASSISQKMASCASPGLFFEVSPSQGVSDAMTALFRQSINSVRLTN</sequence>
<dbReference type="InterPro" id="IPR028087">
    <property type="entry name" value="Tad_N"/>
</dbReference>